<dbReference type="CDD" id="cd04301">
    <property type="entry name" value="NAT_SF"/>
    <property type="match status" value="1"/>
</dbReference>
<evidence type="ECO:0000256" key="3">
    <source>
        <dbReference type="ARBA" id="ARBA00023315"/>
    </source>
</evidence>
<protein>
    <submittedName>
        <fullName evidence="5">Putative diamine acetyltransferase 2 (Spermidine/spermine N(1)-acetyltransferase 2)</fullName>
    </submittedName>
</protein>
<accession>C1D3G7</accession>
<dbReference type="InterPro" id="IPR051016">
    <property type="entry name" value="Diverse_Substrate_AcTransf"/>
</dbReference>
<keyword evidence="5" id="KW-0614">Plasmid</keyword>
<dbReference type="FunFam" id="3.40.630.30:FF:000064">
    <property type="entry name" value="GNAT family acetyltransferase"/>
    <property type="match status" value="1"/>
</dbReference>
<dbReference type="HOGENOM" id="CLU_013985_41_3_0"/>
<keyword evidence="3" id="KW-0012">Acyltransferase</keyword>
<keyword evidence="2 5" id="KW-0808">Transferase</keyword>
<dbReference type="InterPro" id="IPR016181">
    <property type="entry name" value="Acyl_CoA_acyltransferase"/>
</dbReference>
<dbReference type="OrthoDB" id="9792929at2"/>
<dbReference type="PANTHER" id="PTHR10545">
    <property type="entry name" value="DIAMINE N-ACETYLTRANSFERASE"/>
    <property type="match status" value="1"/>
</dbReference>
<dbReference type="Pfam" id="PF00583">
    <property type="entry name" value="Acetyltransf_1"/>
    <property type="match status" value="1"/>
</dbReference>
<evidence type="ECO:0000256" key="2">
    <source>
        <dbReference type="ARBA" id="ARBA00022679"/>
    </source>
</evidence>
<dbReference type="GO" id="GO:0008080">
    <property type="term" value="F:N-acetyltransferase activity"/>
    <property type="evidence" value="ECO:0007669"/>
    <property type="project" value="TreeGrafter"/>
</dbReference>
<evidence type="ECO:0000313" key="6">
    <source>
        <dbReference type="Proteomes" id="UP000002208"/>
    </source>
</evidence>
<dbReference type="SUPFAM" id="SSF55729">
    <property type="entry name" value="Acyl-CoA N-acyltransferases (Nat)"/>
    <property type="match status" value="1"/>
</dbReference>
<feature type="domain" description="N-acetyltransferase" evidence="4">
    <location>
        <begin position="3"/>
        <end position="164"/>
    </location>
</feature>
<sequence>MPTIIRPATEQDIPQLLELMRALAEFEQYIDVFAVTEEILLHQGFQQDPPDFHALVADADGTLTGMLVYYIVPFTATASPTLYMKELYVTEGARGQRVGEGLMHAAAQEATARGCGSIRWTVANWNEAGQRFYERLGAQANPVWVDYSLSGPALSALAASTNAAQPPA</sequence>
<geneLocation type="plasmid" evidence="6">
    <name>pDeide3</name>
</geneLocation>
<reference evidence="5 6" key="1">
    <citation type="journal article" date="2009" name="PLoS Genet.">
        <title>Alliance of proteomics and genomics to unravel the specificities of Sahara bacterium Deinococcus deserti.</title>
        <authorList>
            <person name="de Groot A."/>
            <person name="Dulermo R."/>
            <person name="Ortet P."/>
            <person name="Blanchard L."/>
            <person name="Guerin P."/>
            <person name="Fernandez B."/>
            <person name="Vacherie B."/>
            <person name="Dossat C."/>
            <person name="Jolivet E."/>
            <person name="Siguier P."/>
            <person name="Chandler M."/>
            <person name="Barakat M."/>
            <person name="Dedieu A."/>
            <person name="Barbe V."/>
            <person name="Heulin T."/>
            <person name="Sommer S."/>
            <person name="Achouak W."/>
            <person name="Armengaud J."/>
        </authorList>
    </citation>
    <scope>NUCLEOTIDE SEQUENCE [LARGE SCALE GENOMIC DNA]</scope>
    <source>
        <strain evidence="6">DSM 17065 / CIP 109153 / LMG 22923 / VCD115</strain>
        <plasmid evidence="6">pDeide3</plasmid>
    </source>
</reference>
<dbReference type="KEGG" id="ddr:Deide_3p01050"/>
<evidence type="ECO:0000259" key="4">
    <source>
        <dbReference type="PROSITE" id="PS51186"/>
    </source>
</evidence>
<dbReference type="Proteomes" id="UP000002208">
    <property type="component" value="Plasmid 3"/>
</dbReference>
<organism evidence="5 6">
    <name type="scientific">Deinococcus deserti (strain DSM 17065 / CIP 109153 / LMG 22923 / VCD115)</name>
    <dbReference type="NCBI Taxonomy" id="546414"/>
    <lineage>
        <taxon>Bacteria</taxon>
        <taxon>Thermotogati</taxon>
        <taxon>Deinococcota</taxon>
        <taxon>Deinococci</taxon>
        <taxon>Deinococcales</taxon>
        <taxon>Deinococcaceae</taxon>
        <taxon>Deinococcus</taxon>
    </lineage>
</organism>
<keyword evidence="6" id="KW-1185">Reference proteome</keyword>
<evidence type="ECO:0000313" key="5">
    <source>
        <dbReference type="EMBL" id="ACO48046.1"/>
    </source>
</evidence>
<gene>
    <name evidence="5" type="ordered locus">Deide_3p01050</name>
</gene>
<dbReference type="InterPro" id="IPR000182">
    <property type="entry name" value="GNAT_dom"/>
</dbReference>
<evidence type="ECO:0000256" key="1">
    <source>
        <dbReference type="ARBA" id="ARBA00008694"/>
    </source>
</evidence>
<dbReference type="EMBL" id="CP001117">
    <property type="protein sequence ID" value="ACO48046.1"/>
    <property type="molecule type" value="Genomic_DNA"/>
</dbReference>
<dbReference type="PANTHER" id="PTHR10545:SF29">
    <property type="entry name" value="GH14572P-RELATED"/>
    <property type="match status" value="1"/>
</dbReference>
<comment type="similarity">
    <text evidence="1">Belongs to the acetyltransferase family.</text>
</comment>
<dbReference type="PROSITE" id="PS51186">
    <property type="entry name" value="GNAT"/>
    <property type="match status" value="1"/>
</dbReference>
<dbReference type="Gene3D" id="3.40.630.30">
    <property type="match status" value="1"/>
</dbReference>
<proteinExistence type="inferred from homology"/>
<name>C1D3G7_DEIDV</name>
<dbReference type="AlphaFoldDB" id="C1D3G7"/>
<dbReference type="RefSeq" id="WP_012694919.1">
    <property type="nucleotide sequence ID" value="NC_012528.1"/>
</dbReference>